<feature type="domain" description="Smr" evidence="1">
    <location>
        <begin position="56"/>
        <end position="131"/>
    </location>
</feature>
<proteinExistence type="predicted"/>
<evidence type="ECO:0000259" key="1">
    <source>
        <dbReference type="PROSITE" id="PS50828"/>
    </source>
</evidence>
<dbReference type="InterPro" id="IPR002625">
    <property type="entry name" value="Smr_dom"/>
</dbReference>
<accession>A0A7C3J7D1</accession>
<dbReference type="Pfam" id="PF01713">
    <property type="entry name" value="Smr"/>
    <property type="match status" value="1"/>
</dbReference>
<name>A0A7C3J7D1_UNCW3</name>
<protein>
    <recommendedName>
        <fullName evidence="1">Smr domain-containing protein</fullName>
    </recommendedName>
</protein>
<dbReference type="PROSITE" id="PS50828">
    <property type="entry name" value="SMR"/>
    <property type="match status" value="1"/>
</dbReference>
<dbReference type="AlphaFoldDB" id="A0A7C3J7D1"/>
<sequence length="131" mass="15709">MKNFLKINSKNGRRKSNILNFMDKKREYEKFEELLEKNPCYDKDGISPKNFRSKTLDLHGYKRHEALEKVLIILKSARKENLKELKIICGKGKHSESEPVLFESVRNLLKNNKIYYKNFNFDKNNNIFVYF</sequence>
<dbReference type="SUPFAM" id="SSF160443">
    <property type="entry name" value="SMR domain-like"/>
    <property type="match status" value="1"/>
</dbReference>
<gene>
    <name evidence="2" type="ORF">ENS15_06895</name>
</gene>
<comment type="caution">
    <text evidence="2">The sequence shown here is derived from an EMBL/GenBank/DDBJ whole genome shotgun (WGS) entry which is preliminary data.</text>
</comment>
<evidence type="ECO:0000313" key="2">
    <source>
        <dbReference type="EMBL" id="HFK24352.1"/>
    </source>
</evidence>
<dbReference type="InterPro" id="IPR036063">
    <property type="entry name" value="Smr_dom_sf"/>
</dbReference>
<dbReference type="EMBL" id="DSTT01000006">
    <property type="protein sequence ID" value="HFK24352.1"/>
    <property type="molecule type" value="Genomic_DNA"/>
</dbReference>
<reference evidence="2" key="1">
    <citation type="journal article" date="2020" name="mSystems">
        <title>Genome- and Community-Level Interaction Insights into Carbon Utilization and Element Cycling Functions of Hydrothermarchaeota in Hydrothermal Sediment.</title>
        <authorList>
            <person name="Zhou Z."/>
            <person name="Liu Y."/>
            <person name="Xu W."/>
            <person name="Pan J."/>
            <person name="Luo Z.H."/>
            <person name="Li M."/>
        </authorList>
    </citation>
    <scope>NUCLEOTIDE SEQUENCE [LARGE SCALE GENOMIC DNA]</scope>
    <source>
        <strain evidence="2">SpSt-464</strain>
    </source>
</reference>
<dbReference type="Gene3D" id="3.30.1370.110">
    <property type="match status" value="1"/>
</dbReference>
<organism evidence="2">
    <name type="scientific">candidate division WOR-3 bacterium</name>
    <dbReference type="NCBI Taxonomy" id="2052148"/>
    <lineage>
        <taxon>Bacteria</taxon>
        <taxon>Bacteria division WOR-3</taxon>
    </lineage>
</organism>